<name>A0A1I7VUY7_LOALO</name>
<keyword evidence="2" id="KW-0732">Signal</keyword>
<dbReference type="Proteomes" id="UP000095285">
    <property type="component" value="Unassembled WGS sequence"/>
</dbReference>
<evidence type="ECO:0000313" key="4">
    <source>
        <dbReference type="WBParaSite" id="EN70_65"/>
    </source>
</evidence>
<organism evidence="3 4">
    <name type="scientific">Loa loa</name>
    <name type="common">Eye worm</name>
    <name type="synonym">Filaria loa</name>
    <dbReference type="NCBI Taxonomy" id="7209"/>
    <lineage>
        <taxon>Eukaryota</taxon>
        <taxon>Metazoa</taxon>
        <taxon>Ecdysozoa</taxon>
        <taxon>Nematoda</taxon>
        <taxon>Chromadorea</taxon>
        <taxon>Rhabditida</taxon>
        <taxon>Spirurina</taxon>
        <taxon>Spiruromorpha</taxon>
        <taxon>Filarioidea</taxon>
        <taxon>Onchocercidae</taxon>
        <taxon>Loa</taxon>
    </lineage>
</organism>
<feature type="signal peptide" evidence="2">
    <location>
        <begin position="1"/>
        <end position="18"/>
    </location>
</feature>
<dbReference type="WBParaSite" id="EN70_65">
    <property type="protein sequence ID" value="EN70_65"/>
    <property type="gene ID" value="EN70_65"/>
</dbReference>
<feature type="region of interest" description="Disordered" evidence="1">
    <location>
        <begin position="131"/>
        <end position="167"/>
    </location>
</feature>
<feature type="compositionally biased region" description="Basic residues" evidence="1">
    <location>
        <begin position="82"/>
        <end position="96"/>
    </location>
</feature>
<proteinExistence type="predicted"/>
<protein>
    <submittedName>
        <fullName evidence="4">Secreted protein</fullName>
    </submittedName>
</protein>
<feature type="compositionally biased region" description="Polar residues" evidence="1">
    <location>
        <begin position="144"/>
        <end position="162"/>
    </location>
</feature>
<accession>A0A1I7VUY7</accession>
<evidence type="ECO:0000256" key="2">
    <source>
        <dbReference type="SAM" id="SignalP"/>
    </source>
</evidence>
<dbReference type="AlphaFoldDB" id="A0A1I7VUY7"/>
<evidence type="ECO:0000256" key="1">
    <source>
        <dbReference type="SAM" id="MobiDB-lite"/>
    </source>
</evidence>
<feature type="region of interest" description="Disordered" evidence="1">
    <location>
        <begin position="74"/>
        <end position="96"/>
    </location>
</feature>
<reference evidence="3" key="1">
    <citation type="submission" date="2012-04" db="EMBL/GenBank/DDBJ databases">
        <title>The Genome Sequence of Loa loa.</title>
        <authorList>
            <consortium name="The Broad Institute Genome Sequencing Platform"/>
            <consortium name="Broad Institute Genome Sequencing Center for Infectious Disease"/>
            <person name="Nutman T.B."/>
            <person name="Fink D.L."/>
            <person name="Russ C."/>
            <person name="Young S."/>
            <person name="Zeng Q."/>
            <person name="Gargeya S."/>
            <person name="Alvarado L."/>
            <person name="Berlin A."/>
            <person name="Chapman S.B."/>
            <person name="Chen Z."/>
            <person name="Freedman E."/>
            <person name="Gellesch M."/>
            <person name="Goldberg J."/>
            <person name="Griggs A."/>
            <person name="Gujja S."/>
            <person name="Heilman E.R."/>
            <person name="Heiman D."/>
            <person name="Howarth C."/>
            <person name="Mehta T."/>
            <person name="Neiman D."/>
            <person name="Pearson M."/>
            <person name="Roberts A."/>
            <person name="Saif S."/>
            <person name="Shea T."/>
            <person name="Shenoy N."/>
            <person name="Sisk P."/>
            <person name="Stolte C."/>
            <person name="Sykes S."/>
            <person name="White J."/>
            <person name="Yandava C."/>
            <person name="Haas B."/>
            <person name="Henn M.R."/>
            <person name="Nusbaum C."/>
            <person name="Birren B."/>
        </authorList>
    </citation>
    <scope>NUCLEOTIDE SEQUENCE [LARGE SCALE GENOMIC DNA]</scope>
</reference>
<sequence>MWLYSVTILFAFTYLICSSNSLNAKKRFKQDGNHIATNHRRRNRLSTGDKEEIQIPMKIPKLSRAQKIALIIESGQNPFEKKQKRKGKGKKRSRKLRHVQRYPGNAYFLLDDTDGDDESQWNVNRYRENDNDDIQQQQQQQQQESNPRFENLNRETTTTSSEAKWGTVKESYDDHVNYWETTTSWYWNTTPKQSYQKK</sequence>
<feature type="chain" id="PRO_5009310256" evidence="2">
    <location>
        <begin position="19"/>
        <end position="198"/>
    </location>
</feature>
<keyword evidence="3" id="KW-1185">Reference proteome</keyword>
<dbReference type="eggNOG" id="ENOG502S2RC">
    <property type="taxonomic scope" value="Eukaryota"/>
</dbReference>
<reference evidence="4" key="2">
    <citation type="submission" date="2016-11" db="UniProtKB">
        <authorList>
            <consortium name="WormBaseParasite"/>
        </authorList>
    </citation>
    <scope>IDENTIFICATION</scope>
</reference>
<evidence type="ECO:0000313" key="3">
    <source>
        <dbReference type="Proteomes" id="UP000095285"/>
    </source>
</evidence>